<sequence>MRMQAPIGGQDKIRRTSEQTNERTNEPTNEQTNSLSEQASGIKRHGSDAGRRVVAAAVDHAGDGGCGRRGCNDGLLRNGSHTDDGGRPGTKAGGWVMMQRKVWQSDSGGGSEQTYSNCFFLFKLTLKTNIK</sequence>
<reference evidence="2 3" key="1">
    <citation type="journal article" date="2019" name="G3 (Bethesda)">
        <title>Sequencing of a Wild Apple (Malus baccata) Genome Unravels the Differences Between Cultivated and Wild Apple Species Regarding Disease Resistance and Cold Tolerance.</title>
        <authorList>
            <person name="Chen X."/>
        </authorList>
    </citation>
    <scope>NUCLEOTIDE SEQUENCE [LARGE SCALE GENOMIC DNA]</scope>
    <source>
        <strain evidence="3">cv. Shandingzi</strain>
        <tissue evidence="2">Leaves</tissue>
    </source>
</reference>
<dbReference type="Proteomes" id="UP000315295">
    <property type="component" value="Unassembled WGS sequence"/>
</dbReference>
<keyword evidence="3" id="KW-1185">Reference proteome</keyword>
<accession>A0A540NEE4</accession>
<evidence type="ECO:0000313" key="2">
    <source>
        <dbReference type="EMBL" id="TQE09417.1"/>
    </source>
</evidence>
<dbReference type="AlphaFoldDB" id="A0A540NEE4"/>
<name>A0A540NEE4_MALBA</name>
<feature type="compositionally biased region" description="Basic and acidic residues" evidence="1">
    <location>
        <begin position="11"/>
        <end position="25"/>
    </location>
</feature>
<feature type="compositionally biased region" description="Polar residues" evidence="1">
    <location>
        <begin position="26"/>
        <end position="39"/>
    </location>
</feature>
<feature type="region of interest" description="Disordered" evidence="1">
    <location>
        <begin position="1"/>
        <end position="51"/>
    </location>
</feature>
<gene>
    <name evidence="2" type="ORF">C1H46_004910</name>
</gene>
<organism evidence="2 3">
    <name type="scientific">Malus baccata</name>
    <name type="common">Siberian crab apple</name>
    <name type="synonym">Pyrus baccata</name>
    <dbReference type="NCBI Taxonomy" id="106549"/>
    <lineage>
        <taxon>Eukaryota</taxon>
        <taxon>Viridiplantae</taxon>
        <taxon>Streptophyta</taxon>
        <taxon>Embryophyta</taxon>
        <taxon>Tracheophyta</taxon>
        <taxon>Spermatophyta</taxon>
        <taxon>Magnoliopsida</taxon>
        <taxon>eudicotyledons</taxon>
        <taxon>Gunneridae</taxon>
        <taxon>Pentapetalae</taxon>
        <taxon>rosids</taxon>
        <taxon>fabids</taxon>
        <taxon>Rosales</taxon>
        <taxon>Rosaceae</taxon>
        <taxon>Amygdaloideae</taxon>
        <taxon>Maleae</taxon>
        <taxon>Malus</taxon>
    </lineage>
</organism>
<proteinExistence type="predicted"/>
<evidence type="ECO:0000256" key="1">
    <source>
        <dbReference type="SAM" id="MobiDB-lite"/>
    </source>
</evidence>
<comment type="caution">
    <text evidence="2">The sequence shown here is derived from an EMBL/GenBank/DDBJ whole genome shotgun (WGS) entry which is preliminary data.</text>
</comment>
<dbReference type="EMBL" id="VIEB01000057">
    <property type="protein sequence ID" value="TQE09417.1"/>
    <property type="molecule type" value="Genomic_DNA"/>
</dbReference>
<protein>
    <submittedName>
        <fullName evidence="2">Uncharacterized protein</fullName>
    </submittedName>
</protein>
<evidence type="ECO:0000313" key="3">
    <source>
        <dbReference type="Proteomes" id="UP000315295"/>
    </source>
</evidence>